<evidence type="ECO:0000256" key="4">
    <source>
        <dbReference type="ARBA" id="ARBA00007037"/>
    </source>
</evidence>
<dbReference type="GO" id="GO:0098621">
    <property type="term" value="F:O-phosphoseryl-tRNA(Sec) selenium transferase activity"/>
    <property type="evidence" value="ECO:0007669"/>
    <property type="project" value="UniProtKB-EC"/>
</dbReference>
<keyword evidence="10 18" id="KW-0663">Pyridoxal phosphate</keyword>
<evidence type="ECO:0000313" key="21">
    <source>
        <dbReference type="EMBL" id="CAF0769819.1"/>
    </source>
</evidence>
<dbReference type="SUPFAM" id="SSF53383">
    <property type="entry name" value="PLP-dependent transferases"/>
    <property type="match status" value="1"/>
</dbReference>
<feature type="binding site" evidence="19">
    <location>
        <position position="314"/>
    </location>
    <ligand>
        <name>substrate</name>
    </ligand>
</feature>
<dbReference type="InterPro" id="IPR015421">
    <property type="entry name" value="PyrdxlP-dep_Trfase_major"/>
</dbReference>
<dbReference type="PANTHER" id="PTHR12944:SF2">
    <property type="entry name" value="O-PHOSPHOSERYL-TRNA(SEC) SELENIUM TRANSFERASE"/>
    <property type="match status" value="1"/>
</dbReference>
<evidence type="ECO:0000256" key="15">
    <source>
        <dbReference type="ARBA" id="ARBA00032048"/>
    </source>
</evidence>
<feature type="binding site" evidence="19">
    <location>
        <position position="97"/>
    </location>
    <ligand>
        <name>substrate</name>
    </ligand>
</feature>
<dbReference type="GO" id="GO:0005737">
    <property type="term" value="C:cytoplasm"/>
    <property type="evidence" value="ECO:0007669"/>
    <property type="project" value="UniProtKB-SubCell"/>
</dbReference>
<evidence type="ECO:0000256" key="14">
    <source>
        <dbReference type="ARBA" id="ARBA00030669"/>
    </source>
</evidence>
<dbReference type="InterPro" id="IPR019872">
    <property type="entry name" value="Sec-tRNA_Se_transferase"/>
</dbReference>
<dbReference type="Proteomes" id="UP000663870">
    <property type="component" value="Unassembled WGS sequence"/>
</dbReference>
<sequence>MNDDAFKYAERLVPRSYIDLARQARRSYEQQIRQIIEHRKLPEQPLDENIIEQWLNEIAQMDSNNFEGNIGVGEREGRIYSSLVARRHYLFSHGIGRSGDINAIQPKAAGSSLLNKLTNELVLDAIHILGLRTITHALVIPMATGMTMTLCLLTLKKQRPNSRYVLWSRIDQKSCFKSILAANLEPIIIEQIENNNYLQTNINEFEKQIKKLNQNEICCIISTTSCFAPRTIDNIQYISNLCQIYSIPHLINNAYGLQSTKIIHEIEQTKRSNGRIDYIVQSTDKNFLVPVGGSIVLTYDKELFDKLSHIYPGRASINPTIDIFITLLSMGKKGLIDLIQKRKNLFNIFYEKLLQWTKDNDECILSSKQFSPISIAISLKHISNEHLTELGSMLFTRRISGARVVKLGTKQTIDSYEFINYGAHSSNIQYSYLTVAAAIGIEENDIEIFMKKFDSIYQKLRRNENSDD</sequence>
<evidence type="ECO:0000256" key="11">
    <source>
        <dbReference type="ARBA" id="ARBA00022917"/>
    </source>
</evidence>
<evidence type="ECO:0000256" key="2">
    <source>
        <dbReference type="ARBA" id="ARBA00002552"/>
    </source>
</evidence>
<keyword evidence="12 18" id="KW-0711">Selenium</keyword>
<evidence type="ECO:0000256" key="19">
    <source>
        <dbReference type="PIRSR" id="PIRSR017689-1"/>
    </source>
</evidence>
<evidence type="ECO:0000256" key="5">
    <source>
        <dbReference type="ARBA" id="ARBA00012464"/>
    </source>
</evidence>
<evidence type="ECO:0000256" key="18">
    <source>
        <dbReference type="PIRNR" id="PIRNR017689"/>
    </source>
</evidence>
<feature type="binding site" evidence="19">
    <location>
        <position position="75"/>
    </location>
    <ligand>
        <name>pyridoxal 5'-phosphate</name>
        <dbReference type="ChEBI" id="CHEBI:597326"/>
    </ligand>
</feature>
<dbReference type="Gene3D" id="3.40.640.10">
    <property type="entry name" value="Type I PLP-dependent aspartate aminotransferase-like (Major domain)"/>
    <property type="match status" value="1"/>
</dbReference>
<evidence type="ECO:0000256" key="17">
    <source>
        <dbReference type="ARBA" id="ARBA00048808"/>
    </source>
</evidence>
<evidence type="ECO:0000313" key="22">
    <source>
        <dbReference type="EMBL" id="CAF0793241.1"/>
    </source>
</evidence>
<comment type="cofactor">
    <cofactor evidence="1 18 20">
        <name>pyridoxal 5'-phosphate</name>
        <dbReference type="ChEBI" id="CHEBI:597326"/>
    </cofactor>
</comment>
<dbReference type="PIRSF" id="PIRSF017689">
    <property type="entry name" value="SepSecS"/>
    <property type="match status" value="1"/>
</dbReference>
<name>A0A813QPB2_9BILA</name>
<evidence type="ECO:0000256" key="16">
    <source>
        <dbReference type="ARBA" id="ARBA00032693"/>
    </source>
</evidence>
<dbReference type="GO" id="GO:0001717">
    <property type="term" value="P:conversion of seryl-tRNAsec to selenocys-tRNAsec"/>
    <property type="evidence" value="ECO:0007669"/>
    <property type="project" value="UniProtKB-UniRule"/>
</dbReference>
<comment type="pathway">
    <text evidence="3 18">Aminoacyl-tRNA biosynthesis; selenocysteinyl-tRNA(Sec) biosynthesis; selenocysteinyl-tRNA(Sec) from L-seryl-tRNA(Sec) (archaeal/eukaryal route): step 2/2.</text>
</comment>
<evidence type="ECO:0000256" key="6">
    <source>
        <dbReference type="ARBA" id="ARBA00021963"/>
    </source>
</evidence>
<evidence type="ECO:0000256" key="8">
    <source>
        <dbReference type="ARBA" id="ARBA00022679"/>
    </source>
</evidence>
<evidence type="ECO:0000256" key="10">
    <source>
        <dbReference type="ARBA" id="ARBA00022898"/>
    </source>
</evidence>
<comment type="catalytic activity">
    <reaction evidence="17 18">
        <text>O-phospho-L-seryl-tRNA(Sec) + selenophosphate + H2O = L-selenocysteinyl-tRNA(Sec) + 2 phosphate</text>
        <dbReference type="Rhea" id="RHEA:25041"/>
        <dbReference type="Rhea" id="RHEA-COMP:9743"/>
        <dbReference type="Rhea" id="RHEA-COMP:9947"/>
        <dbReference type="ChEBI" id="CHEBI:15377"/>
        <dbReference type="ChEBI" id="CHEBI:16144"/>
        <dbReference type="ChEBI" id="CHEBI:43474"/>
        <dbReference type="ChEBI" id="CHEBI:78551"/>
        <dbReference type="ChEBI" id="CHEBI:78573"/>
        <dbReference type="EC" id="2.9.1.2"/>
    </reaction>
</comment>
<keyword evidence="11 18" id="KW-0648">Protein biosynthesis</keyword>
<gene>
    <name evidence="23" type="ORF">JXQ802_LOCUS12816</name>
    <name evidence="21" type="ORF">PYM288_LOCUS3047</name>
    <name evidence="22" type="ORF">RFH988_LOCUS3531</name>
</gene>
<dbReference type="Proteomes" id="UP000663854">
    <property type="component" value="Unassembled WGS sequence"/>
</dbReference>
<organism evidence="21 24">
    <name type="scientific">Rotaria sordida</name>
    <dbReference type="NCBI Taxonomy" id="392033"/>
    <lineage>
        <taxon>Eukaryota</taxon>
        <taxon>Metazoa</taxon>
        <taxon>Spiralia</taxon>
        <taxon>Gnathifera</taxon>
        <taxon>Rotifera</taxon>
        <taxon>Eurotatoria</taxon>
        <taxon>Bdelloidea</taxon>
        <taxon>Philodinida</taxon>
        <taxon>Philodinidae</taxon>
        <taxon>Rotaria</taxon>
    </lineage>
</organism>
<proteinExistence type="inferred from homology"/>
<feature type="binding site" evidence="19">
    <location>
        <position position="98"/>
    </location>
    <ligand>
        <name>substrate</name>
    </ligand>
</feature>
<keyword evidence="7 18" id="KW-0820">tRNA-binding</keyword>
<comment type="subunit">
    <text evidence="13">Homotetramer formed by a catalytic dimer and a non-catalytic dimer serving as a binding platform that orients tRNASec for catalysis. Each tetramer binds the CCA ends of two tRNAs which point to the active sites of the catalytic dimer.</text>
</comment>
<feature type="binding site" evidence="19">
    <location>
        <position position="105"/>
    </location>
    <ligand>
        <name>substrate</name>
    </ligand>
</feature>
<evidence type="ECO:0000313" key="25">
    <source>
        <dbReference type="Proteomes" id="UP000663870"/>
    </source>
</evidence>
<dbReference type="GO" id="GO:0000049">
    <property type="term" value="F:tRNA binding"/>
    <property type="evidence" value="ECO:0007669"/>
    <property type="project" value="UniProtKB-UniRule"/>
</dbReference>
<evidence type="ECO:0000256" key="13">
    <source>
        <dbReference type="ARBA" id="ARBA00026053"/>
    </source>
</evidence>
<dbReference type="OrthoDB" id="10263545at2759"/>
<keyword evidence="25" id="KW-1185">Reference proteome</keyword>
<feature type="binding site" evidence="19">
    <location>
        <position position="271"/>
    </location>
    <ligand>
        <name>tRNA</name>
        <dbReference type="ChEBI" id="CHEBI:17843"/>
    </ligand>
</feature>
<dbReference type="Pfam" id="PF05889">
    <property type="entry name" value="SepSecS"/>
    <property type="match status" value="1"/>
</dbReference>
<comment type="function">
    <text evidence="2 18">Converts O-phosphoseryl-tRNA(Sec) to selenocysteinyl-tRNA(Sec) required for selenoprotein biosynthesis.</text>
</comment>
<evidence type="ECO:0000313" key="24">
    <source>
        <dbReference type="Proteomes" id="UP000663854"/>
    </source>
</evidence>
<evidence type="ECO:0000313" key="23">
    <source>
        <dbReference type="EMBL" id="CAF0973889.1"/>
    </source>
</evidence>
<dbReference type="NCBIfam" id="TIGR03531">
    <property type="entry name" value="selenium_SpcS"/>
    <property type="match status" value="1"/>
</dbReference>
<keyword evidence="9 18" id="KW-0694">RNA-binding</keyword>
<reference evidence="21" key="1">
    <citation type="submission" date="2021-02" db="EMBL/GenBank/DDBJ databases">
        <authorList>
            <person name="Nowell W R."/>
        </authorList>
    </citation>
    <scope>NUCLEOTIDE SEQUENCE</scope>
</reference>
<feature type="binding site" evidence="19">
    <location>
        <position position="397"/>
    </location>
    <ligand>
        <name>tRNA</name>
        <dbReference type="ChEBI" id="CHEBI:17843"/>
    </ligand>
</feature>
<comment type="similarity">
    <text evidence="4 18">Belongs to the SepSecS family.</text>
</comment>
<comment type="subcellular location">
    <subcellularLocation>
        <location evidence="18">Cytoplasm</location>
    </subcellularLocation>
</comment>
<accession>A0A813QPB2</accession>
<evidence type="ECO:0000256" key="20">
    <source>
        <dbReference type="PIRSR" id="PIRSR017689-50"/>
    </source>
</evidence>
<dbReference type="PANTHER" id="PTHR12944">
    <property type="entry name" value="SOLUBLE LIVER ANTIGEN/LIVER PANCREAS ANTIGEN"/>
    <property type="match status" value="1"/>
</dbReference>
<evidence type="ECO:0000256" key="9">
    <source>
        <dbReference type="ARBA" id="ARBA00022884"/>
    </source>
</evidence>
<protein>
    <recommendedName>
        <fullName evidence="6 18">O-phosphoseryl-tRNA(Sec) selenium transferase</fullName>
        <ecNumber evidence="5 18">2.9.1.2</ecNumber>
    </recommendedName>
    <alternativeName>
        <fullName evidence="14 18">Selenocysteine synthase</fullName>
    </alternativeName>
    <alternativeName>
        <fullName evidence="15 18">Selenocysteinyl-tRNA(Sec) synthase</fullName>
    </alternativeName>
    <alternativeName>
        <fullName evidence="16 18">Sep-tRNA:Sec-tRNA synthase</fullName>
    </alternativeName>
</protein>
<dbReference type="EMBL" id="CAJNOH010000022">
    <property type="protein sequence ID" value="CAF0769819.1"/>
    <property type="molecule type" value="Genomic_DNA"/>
</dbReference>
<evidence type="ECO:0000256" key="3">
    <source>
        <dbReference type="ARBA" id="ARBA00004822"/>
    </source>
</evidence>
<dbReference type="AlphaFoldDB" id="A0A813QPB2"/>
<keyword evidence="8 18" id="KW-0808">Transferase</keyword>
<dbReference type="InterPro" id="IPR015424">
    <property type="entry name" value="PyrdxlP-dep_Trfase"/>
</dbReference>
<dbReference type="EMBL" id="CAJNOL010000268">
    <property type="protein sequence ID" value="CAF0973889.1"/>
    <property type="molecule type" value="Genomic_DNA"/>
</dbReference>
<comment type="caution">
    <text evidence="21">The sequence shown here is derived from an EMBL/GenBank/DDBJ whole genome shotgun (WGS) entry which is preliminary data.</text>
</comment>
<dbReference type="Proteomes" id="UP000663882">
    <property type="component" value="Unassembled WGS sequence"/>
</dbReference>
<feature type="modified residue" description="N6-(pyridoxal phosphate)lysine" evidence="20">
    <location>
        <position position="285"/>
    </location>
</feature>
<dbReference type="EMBL" id="CAJNOO010000085">
    <property type="protein sequence ID" value="CAF0793241.1"/>
    <property type="molecule type" value="Genomic_DNA"/>
</dbReference>
<dbReference type="UniPathway" id="UPA00906">
    <property type="reaction ID" value="UER00898"/>
</dbReference>
<feature type="binding site" evidence="19">
    <location>
        <position position="462"/>
    </location>
    <ligand>
        <name>tRNA</name>
        <dbReference type="ChEBI" id="CHEBI:17843"/>
    </ligand>
</feature>
<evidence type="ECO:0000256" key="7">
    <source>
        <dbReference type="ARBA" id="ARBA00022555"/>
    </source>
</evidence>
<feature type="site" description="May act as a substrate filter by repelling compounds with a negatively charged alpha-carboxylate" evidence="20">
    <location>
        <position position="74"/>
    </location>
</feature>
<dbReference type="InterPro" id="IPR008829">
    <property type="entry name" value="SepSecS/SepCysS"/>
</dbReference>
<keyword evidence="18" id="KW-0963">Cytoplasm</keyword>
<evidence type="ECO:0000256" key="1">
    <source>
        <dbReference type="ARBA" id="ARBA00001933"/>
    </source>
</evidence>
<dbReference type="EC" id="2.9.1.2" evidence="5 18"/>
<evidence type="ECO:0000256" key="12">
    <source>
        <dbReference type="ARBA" id="ARBA00023266"/>
    </source>
</evidence>
<dbReference type="GO" id="GO:0001514">
    <property type="term" value="P:selenocysteine incorporation"/>
    <property type="evidence" value="ECO:0007669"/>
    <property type="project" value="TreeGrafter"/>
</dbReference>